<evidence type="ECO:0000313" key="2">
    <source>
        <dbReference type="Proteomes" id="UP001195483"/>
    </source>
</evidence>
<reference evidence="1" key="3">
    <citation type="submission" date="2023-05" db="EMBL/GenBank/DDBJ databases">
        <authorList>
            <person name="Smith C.H."/>
        </authorList>
    </citation>
    <scope>NUCLEOTIDE SEQUENCE</scope>
    <source>
        <strain evidence="1">CHS0354</strain>
        <tissue evidence="1">Mantle</tissue>
    </source>
</reference>
<organism evidence="1 2">
    <name type="scientific">Potamilus streckersoni</name>
    <dbReference type="NCBI Taxonomy" id="2493646"/>
    <lineage>
        <taxon>Eukaryota</taxon>
        <taxon>Metazoa</taxon>
        <taxon>Spiralia</taxon>
        <taxon>Lophotrochozoa</taxon>
        <taxon>Mollusca</taxon>
        <taxon>Bivalvia</taxon>
        <taxon>Autobranchia</taxon>
        <taxon>Heteroconchia</taxon>
        <taxon>Palaeoheterodonta</taxon>
        <taxon>Unionida</taxon>
        <taxon>Unionoidea</taxon>
        <taxon>Unionidae</taxon>
        <taxon>Ambleminae</taxon>
        <taxon>Lampsilini</taxon>
        <taxon>Potamilus</taxon>
    </lineage>
</organism>
<reference evidence="1" key="2">
    <citation type="journal article" date="2021" name="Genome Biol. Evol.">
        <title>Developing a high-quality reference genome for a parasitic bivalve with doubly uniparental inheritance (Bivalvia: Unionida).</title>
        <authorList>
            <person name="Smith C.H."/>
        </authorList>
    </citation>
    <scope>NUCLEOTIDE SEQUENCE</scope>
    <source>
        <strain evidence="1">CHS0354</strain>
        <tissue evidence="1">Mantle</tissue>
    </source>
</reference>
<gene>
    <name evidence="1" type="ORF">CHS0354_040993</name>
</gene>
<accession>A0AAE0SW44</accession>
<name>A0AAE0SW44_9BIVA</name>
<reference evidence="1" key="1">
    <citation type="journal article" date="2021" name="Genome Biol. Evol.">
        <title>A High-Quality Reference Genome for a Parasitic Bivalve with Doubly Uniparental Inheritance (Bivalvia: Unionida).</title>
        <authorList>
            <person name="Smith C.H."/>
        </authorList>
    </citation>
    <scope>NUCLEOTIDE SEQUENCE</scope>
    <source>
        <strain evidence="1">CHS0354</strain>
    </source>
</reference>
<dbReference type="Proteomes" id="UP001195483">
    <property type="component" value="Unassembled WGS sequence"/>
</dbReference>
<protein>
    <submittedName>
        <fullName evidence="1">Uncharacterized protein</fullName>
    </submittedName>
</protein>
<sequence length="85" mass="9425">MGSTEGYSGSSKPGAGKIKLTQAFGYIARTPREKAQLRMTASDVDLERELISHREKVSNFAREYAITVVHPDKHNTTPGHKRSKP</sequence>
<evidence type="ECO:0000313" key="1">
    <source>
        <dbReference type="EMBL" id="KAK3599157.1"/>
    </source>
</evidence>
<dbReference type="AlphaFoldDB" id="A0AAE0SW44"/>
<keyword evidence="2" id="KW-1185">Reference proteome</keyword>
<proteinExistence type="predicted"/>
<dbReference type="EMBL" id="JAEAOA010002344">
    <property type="protein sequence ID" value="KAK3599157.1"/>
    <property type="molecule type" value="Genomic_DNA"/>
</dbReference>
<comment type="caution">
    <text evidence="1">The sequence shown here is derived from an EMBL/GenBank/DDBJ whole genome shotgun (WGS) entry which is preliminary data.</text>
</comment>